<protein>
    <recommendedName>
        <fullName evidence="1">HNH nuclease domain-containing protein</fullName>
    </recommendedName>
</protein>
<dbReference type="Proteomes" id="UP001447188">
    <property type="component" value="Unassembled WGS sequence"/>
</dbReference>
<proteinExistence type="predicted"/>
<name>A0ABR3G4N5_9PEZI</name>
<evidence type="ECO:0000259" key="1">
    <source>
        <dbReference type="Pfam" id="PF13391"/>
    </source>
</evidence>
<keyword evidence="3" id="KW-1185">Reference proteome</keyword>
<organism evidence="2 3">
    <name type="scientific">Discina gigas</name>
    <dbReference type="NCBI Taxonomy" id="1032678"/>
    <lineage>
        <taxon>Eukaryota</taxon>
        <taxon>Fungi</taxon>
        <taxon>Dikarya</taxon>
        <taxon>Ascomycota</taxon>
        <taxon>Pezizomycotina</taxon>
        <taxon>Pezizomycetes</taxon>
        <taxon>Pezizales</taxon>
        <taxon>Discinaceae</taxon>
        <taxon>Discina</taxon>
    </lineage>
</organism>
<evidence type="ECO:0000313" key="2">
    <source>
        <dbReference type="EMBL" id="KAL0630766.1"/>
    </source>
</evidence>
<gene>
    <name evidence="2" type="ORF">Q9L58_010381</name>
</gene>
<reference evidence="2 3" key="1">
    <citation type="submission" date="2024-02" db="EMBL/GenBank/DDBJ databases">
        <title>Discinaceae phylogenomics.</title>
        <authorList>
            <person name="Dirks A.C."/>
            <person name="James T.Y."/>
        </authorList>
    </citation>
    <scope>NUCLEOTIDE SEQUENCE [LARGE SCALE GENOMIC DNA]</scope>
    <source>
        <strain evidence="2 3">ACD0624</strain>
    </source>
</reference>
<sequence length="419" mass="46825">MNQPNVCTPTPHRRRQTFLEGVLNFSTTTPLPSPHEAADALRLYNIILEDSRRANIFLSATNGISQTQSLARPLIHLFFQHMYEQCPSELGRDNVLLVVLHALFPPPAPHLYESQSQRYPAVIVQRANVWLKSSFTAADRANVYDRLQILANDLIQGFFAPLKASGGQTPAVSPLIMAHSRTEVEPDHGTNSRLSNLRTLCLQRDDYRCVILKDLDYATQVKWNKGFPGNGREFNDEETCVTEVAHIIPHSLNSLDTTGALGEARSYFWRIMNLFDPGISHLLAGTAIDSPINALTLENTLHRLFGDLSWYLEPVFNHPHTYTIHSVPRRRIPRRQQPPSTTISFNAAHPSIPPPAPRLLVIHRACCRILSMSGAGECVDDVLSDVDELVSQGVLAADGSSNLALFWRLREAGMKVMAY</sequence>
<dbReference type="InterPro" id="IPR003615">
    <property type="entry name" value="HNH_nuc"/>
</dbReference>
<feature type="domain" description="HNH nuclease" evidence="1">
    <location>
        <begin position="239"/>
        <end position="312"/>
    </location>
</feature>
<accession>A0ABR3G4N5</accession>
<evidence type="ECO:0000313" key="3">
    <source>
        <dbReference type="Proteomes" id="UP001447188"/>
    </source>
</evidence>
<dbReference type="EMBL" id="JBBBZM010000388">
    <property type="protein sequence ID" value="KAL0630766.1"/>
    <property type="molecule type" value="Genomic_DNA"/>
</dbReference>
<comment type="caution">
    <text evidence="2">The sequence shown here is derived from an EMBL/GenBank/DDBJ whole genome shotgun (WGS) entry which is preliminary data.</text>
</comment>
<dbReference type="Pfam" id="PF13391">
    <property type="entry name" value="HNH_2"/>
    <property type="match status" value="1"/>
</dbReference>